<dbReference type="SUPFAM" id="SSF48452">
    <property type="entry name" value="TPR-like"/>
    <property type="match status" value="1"/>
</dbReference>
<dbReference type="Gene3D" id="1.25.40.10">
    <property type="entry name" value="Tetratricopeptide repeat domain"/>
    <property type="match status" value="1"/>
</dbReference>
<evidence type="ECO:0000313" key="9">
    <source>
        <dbReference type="EMBL" id="KAJ8598118.1"/>
    </source>
</evidence>
<evidence type="ECO:0000256" key="7">
    <source>
        <dbReference type="SAM" id="MobiDB-lite"/>
    </source>
</evidence>
<sequence length="712" mass="80404">MVVADLRHEGNKALQEGRPQEAISKYSEALKQEETAVLFANRAAAYAKIGRHELAAGDAKRSRELDPTYKKAWYREAKARMENFEIEGAEAVVRESGFDFDALLAAIAARGAKALAEPSIRHFAVMDELGTGNYSSIVMARRKVDGKVFAIKMIEKTEVEKIKKRHPNVENECVMEKRALLKLRHPNIVHLYATFQDYYALYYQMELCEEGEVWARLIAGEKQVPTYPSLARHWLNELVGATSYIHSMGMVHRDLKPENMMLKRGHLKLIDFGTAKDTVDTNLNGPEFVGTPEYMAPEMVDSKAADHRADWWAIGVVCFQLYTGTTPFRSRSPYFAFLKIRRGRARMPAALALDPLAADFVRRCVQVDPNNRFNPKGHALLGPFAQIPPLKELCVRYLRSGRELNALTKARATQFLLRTGELDLLRHFYYSPVDAKLLRADPYTRTYIGHTQEEQGLFERPFQFAIIVDPKGDHVVSAVNALRPAFVLVFGDADRTEMARIAVPTVFSRGTLDPETYEKNFGSKYYAFWCKGARFVVVDDLEDDEQRAFVDEELEINALGSHRVFFVSKRSPVSKPLDENDCDKKARWLFKLLKGRVDAWLCAAPARRKTQTFHPTDLDGFDVSSKKSKPPRTTFEKKKNDPSSPSSSSSSSEEEEDADPLKDATKFSVIATSSAQGAIADDERVPPGLALVSVYEGTFSYHFYDLDKLPLP</sequence>
<organism evidence="9 10">
    <name type="scientific">Chrysophaeum taylorii</name>
    <dbReference type="NCBI Taxonomy" id="2483200"/>
    <lineage>
        <taxon>Eukaryota</taxon>
        <taxon>Sar</taxon>
        <taxon>Stramenopiles</taxon>
        <taxon>Ochrophyta</taxon>
        <taxon>Pelagophyceae</taxon>
        <taxon>Pelagomonadales</taxon>
        <taxon>Pelagomonadaceae</taxon>
        <taxon>Chrysophaeum</taxon>
    </lineage>
</organism>
<dbReference type="InterPro" id="IPR008271">
    <property type="entry name" value="Ser/Thr_kinase_AS"/>
</dbReference>
<dbReference type="Proteomes" id="UP001230188">
    <property type="component" value="Unassembled WGS sequence"/>
</dbReference>
<proteinExistence type="predicted"/>
<accession>A0AAD7U6T7</accession>
<dbReference type="InterPro" id="IPR017441">
    <property type="entry name" value="Protein_kinase_ATP_BS"/>
</dbReference>
<feature type="region of interest" description="Disordered" evidence="7">
    <location>
        <begin position="613"/>
        <end position="665"/>
    </location>
</feature>
<protein>
    <recommendedName>
        <fullName evidence="8">Protein kinase domain-containing protein</fullName>
    </recommendedName>
</protein>
<keyword evidence="10" id="KW-1185">Reference proteome</keyword>
<evidence type="ECO:0000256" key="1">
    <source>
        <dbReference type="ARBA" id="ARBA00022527"/>
    </source>
</evidence>
<dbReference type="InterPro" id="IPR011009">
    <property type="entry name" value="Kinase-like_dom_sf"/>
</dbReference>
<dbReference type="PROSITE" id="PS00107">
    <property type="entry name" value="PROTEIN_KINASE_ATP"/>
    <property type="match status" value="1"/>
</dbReference>
<evidence type="ECO:0000256" key="4">
    <source>
        <dbReference type="ARBA" id="ARBA00022777"/>
    </source>
</evidence>
<dbReference type="PANTHER" id="PTHR24353:SF145">
    <property type="match status" value="1"/>
</dbReference>
<dbReference type="PROSITE" id="PS50011">
    <property type="entry name" value="PROTEIN_KINASE_DOM"/>
    <property type="match status" value="1"/>
</dbReference>
<dbReference type="InterPro" id="IPR011990">
    <property type="entry name" value="TPR-like_helical_dom_sf"/>
</dbReference>
<keyword evidence="1" id="KW-0723">Serine/threonine-protein kinase</keyword>
<dbReference type="InterPro" id="IPR000719">
    <property type="entry name" value="Prot_kinase_dom"/>
</dbReference>
<gene>
    <name evidence="9" type="ORF">CTAYLR_009506</name>
</gene>
<dbReference type="SMART" id="SM00220">
    <property type="entry name" value="S_TKc"/>
    <property type="match status" value="1"/>
</dbReference>
<keyword evidence="3 6" id="KW-0547">Nucleotide-binding</keyword>
<dbReference type="GO" id="GO:0005524">
    <property type="term" value="F:ATP binding"/>
    <property type="evidence" value="ECO:0007669"/>
    <property type="project" value="UniProtKB-UniRule"/>
</dbReference>
<feature type="compositionally biased region" description="Low complexity" evidence="7">
    <location>
        <begin position="642"/>
        <end position="651"/>
    </location>
</feature>
<evidence type="ECO:0000313" key="10">
    <source>
        <dbReference type="Proteomes" id="UP001230188"/>
    </source>
</evidence>
<dbReference type="Pfam" id="PF00069">
    <property type="entry name" value="Pkinase"/>
    <property type="match status" value="1"/>
</dbReference>
<evidence type="ECO:0000256" key="6">
    <source>
        <dbReference type="PROSITE-ProRule" id="PRU10141"/>
    </source>
</evidence>
<comment type="caution">
    <text evidence="9">The sequence shown here is derived from an EMBL/GenBank/DDBJ whole genome shotgun (WGS) entry which is preliminary data.</text>
</comment>
<dbReference type="InterPro" id="IPR029052">
    <property type="entry name" value="Metallo-depent_PP-like"/>
</dbReference>
<evidence type="ECO:0000256" key="3">
    <source>
        <dbReference type="ARBA" id="ARBA00022741"/>
    </source>
</evidence>
<reference evidence="9" key="1">
    <citation type="submission" date="2023-01" db="EMBL/GenBank/DDBJ databases">
        <title>Metagenome sequencing of chrysophaentin producing Chrysophaeum taylorii.</title>
        <authorList>
            <person name="Davison J."/>
            <person name="Bewley C."/>
        </authorList>
    </citation>
    <scope>NUCLEOTIDE SEQUENCE</scope>
    <source>
        <strain evidence="9">NIES-1699</strain>
    </source>
</reference>
<keyword evidence="4" id="KW-0418">Kinase</keyword>
<name>A0AAD7U6T7_9STRA</name>
<dbReference type="SUPFAM" id="SSF56300">
    <property type="entry name" value="Metallo-dependent phosphatases"/>
    <property type="match status" value="1"/>
</dbReference>
<dbReference type="EMBL" id="JAQMWT010000688">
    <property type="protein sequence ID" value="KAJ8598118.1"/>
    <property type="molecule type" value="Genomic_DNA"/>
</dbReference>
<keyword evidence="5 6" id="KW-0067">ATP-binding</keyword>
<feature type="binding site" evidence="6">
    <location>
        <position position="152"/>
    </location>
    <ligand>
        <name>ATP</name>
        <dbReference type="ChEBI" id="CHEBI:30616"/>
    </ligand>
</feature>
<dbReference type="Gene3D" id="1.10.510.10">
    <property type="entry name" value="Transferase(Phosphotransferase) domain 1"/>
    <property type="match status" value="1"/>
</dbReference>
<dbReference type="SUPFAM" id="SSF56112">
    <property type="entry name" value="Protein kinase-like (PK-like)"/>
    <property type="match status" value="1"/>
</dbReference>
<dbReference type="AlphaFoldDB" id="A0AAD7U6T7"/>
<dbReference type="PROSITE" id="PS00108">
    <property type="entry name" value="PROTEIN_KINASE_ST"/>
    <property type="match status" value="1"/>
</dbReference>
<evidence type="ECO:0000259" key="8">
    <source>
        <dbReference type="PROSITE" id="PS50011"/>
    </source>
</evidence>
<feature type="domain" description="Protein kinase" evidence="8">
    <location>
        <begin position="123"/>
        <end position="385"/>
    </location>
</feature>
<keyword evidence="2" id="KW-0808">Transferase</keyword>
<evidence type="ECO:0000256" key="5">
    <source>
        <dbReference type="ARBA" id="ARBA00022840"/>
    </source>
</evidence>
<evidence type="ECO:0000256" key="2">
    <source>
        <dbReference type="ARBA" id="ARBA00022679"/>
    </source>
</evidence>
<dbReference type="GO" id="GO:0004674">
    <property type="term" value="F:protein serine/threonine kinase activity"/>
    <property type="evidence" value="ECO:0007669"/>
    <property type="project" value="UniProtKB-KW"/>
</dbReference>
<dbReference type="PANTHER" id="PTHR24353">
    <property type="entry name" value="CYCLIC NUCLEOTIDE-DEPENDENT PROTEIN KINASE"/>
    <property type="match status" value="1"/>
</dbReference>